<dbReference type="GO" id="GO:0006508">
    <property type="term" value="P:proteolysis"/>
    <property type="evidence" value="ECO:0007669"/>
    <property type="project" value="UniProtKB-KW"/>
</dbReference>
<dbReference type="Proteomes" id="UP000265520">
    <property type="component" value="Unassembled WGS sequence"/>
</dbReference>
<evidence type="ECO:0000313" key="1">
    <source>
        <dbReference type="EMBL" id="MCI30925.1"/>
    </source>
</evidence>
<comment type="caution">
    <text evidence="1">The sequence shown here is derived from an EMBL/GenBank/DDBJ whole genome shotgun (WGS) entry which is preliminary data.</text>
</comment>
<dbReference type="EMBL" id="LXQA010183263">
    <property type="protein sequence ID" value="MCI30925.1"/>
    <property type="molecule type" value="Genomic_DNA"/>
</dbReference>
<dbReference type="AlphaFoldDB" id="A0A392R5W1"/>
<sequence length="83" mass="8734">MIYGDAAKTTTAAHSDEARLCHGLLDDEKKVKGNIVVCDGDINELSSYEIISTVQDLGGLGLVLITDQVGAEAGYYGDFPATV</sequence>
<keyword evidence="1" id="KW-0378">Hydrolase</keyword>
<dbReference type="CDD" id="cd02120">
    <property type="entry name" value="PA_subtilisin_like"/>
    <property type="match status" value="1"/>
</dbReference>
<organism evidence="1 2">
    <name type="scientific">Trifolium medium</name>
    <dbReference type="NCBI Taxonomy" id="97028"/>
    <lineage>
        <taxon>Eukaryota</taxon>
        <taxon>Viridiplantae</taxon>
        <taxon>Streptophyta</taxon>
        <taxon>Embryophyta</taxon>
        <taxon>Tracheophyta</taxon>
        <taxon>Spermatophyta</taxon>
        <taxon>Magnoliopsida</taxon>
        <taxon>eudicotyledons</taxon>
        <taxon>Gunneridae</taxon>
        <taxon>Pentapetalae</taxon>
        <taxon>rosids</taxon>
        <taxon>fabids</taxon>
        <taxon>Fabales</taxon>
        <taxon>Fabaceae</taxon>
        <taxon>Papilionoideae</taxon>
        <taxon>50 kb inversion clade</taxon>
        <taxon>NPAAA clade</taxon>
        <taxon>Hologalegina</taxon>
        <taxon>IRL clade</taxon>
        <taxon>Trifolieae</taxon>
        <taxon>Trifolium</taxon>
    </lineage>
</organism>
<reference evidence="1 2" key="1">
    <citation type="journal article" date="2018" name="Front. Plant Sci.">
        <title>Red Clover (Trifolium pratense) and Zigzag Clover (T. medium) - A Picture of Genomic Similarities and Differences.</title>
        <authorList>
            <person name="Dluhosova J."/>
            <person name="Istvanek J."/>
            <person name="Nedelnik J."/>
            <person name="Repkova J."/>
        </authorList>
    </citation>
    <scope>NUCLEOTIDE SEQUENCE [LARGE SCALE GENOMIC DNA]</scope>
    <source>
        <strain evidence="2">cv. 10/8</strain>
        <tissue evidence="1">Leaf</tissue>
    </source>
</reference>
<accession>A0A392R5W1</accession>
<dbReference type="GO" id="GO:0008233">
    <property type="term" value="F:peptidase activity"/>
    <property type="evidence" value="ECO:0007669"/>
    <property type="project" value="UniProtKB-KW"/>
</dbReference>
<name>A0A392R5W1_9FABA</name>
<evidence type="ECO:0000313" key="2">
    <source>
        <dbReference type="Proteomes" id="UP000265520"/>
    </source>
</evidence>
<dbReference type="Gene3D" id="3.50.30.30">
    <property type="match status" value="1"/>
</dbReference>
<feature type="non-terminal residue" evidence="1">
    <location>
        <position position="83"/>
    </location>
</feature>
<keyword evidence="1" id="KW-0645">Protease</keyword>
<protein>
    <submittedName>
        <fullName evidence="1">Subtilisin-like protease-like</fullName>
    </submittedName>
</protein>
<keyword evidence="2" id="KW-1185">Reference proteome</keyword>
<proteinExistence type="predicted"/>